<name>A0A3N4IJJ4_ASCIM</name>
<dbReference type="OrthoDB" id="1110759at2759"/>
<dbReference type="PRINTS" id="PR00624">
    <property type="entry name" value="HISTONEH5"/>
</dbReference>
<evidence type="ECO:0000256" key="6">
    <source>
        <dbReference type="ARBA" id="ARBA00023242"/>
    </source>
</evidence>
<dbReference type="GO" id="GO:0045910">
    <property type="term" value="P:negative regulation of DNA recombination"/>
    <property type="evidence" value="ECO:0007669"/>
    <property type="project" value="TreeGrafter"/>
</dbReference>
<dbReference type="InterPro" id="IPR036390">
    <property type="entry name" value="WH_DNA-bd_sf"/>
</dbReference>
<dbReference type="GO" id="GO:0000786">
    <property type="term" value="C:nucleosome"/>
    <property type="evidence" value="ECO:0007669"/>
    <property type="project" value="InterPro"/>
</dbReference>
<dbReference type="SUPFAM" id="SSF46785">
    <property type="entry name" value="Winged helix' DNA-binding domain"/>
    <property type="match status" value="1"/>
</dbReference>
<proteinExistence type="inferred from homology"/>
<dbReference type="CDD" id="cd00073">
    <property type="entry name" value="H15"/>
    <property type="match status" value="1"/>
</dbReference>
<dbReference type="GO" id="GO:0030527">
    <property type="term" value="F:structural constituent of chromatin"/>
    <property type="evidence" value="ECO:0007669"/>
    <property type="project" value="InterPro"/>
</dbReference>
<comment type="similarity">
    <text evidence="7">Belongs to the histone H1/H5 family.</text>
</comment>
<dbReference type="GO" id="GO:0030261">
    <property type="term" value="P:chromosome condensation"/>
    <property type="evidence" value="ECO:0007669"/>
    <property type="project" value="TreeGrafter"/>
</dbReference>
<evidence type="ECO:0000313" key="9">
    <source>
        <dbReference type="EMBL" id="RPA84351.1"/>
    </source>
</evidence>
<evidence type="ECO:0000313" key="10">
    <source>
        <dbReference type="Proteomes" id="UP000275078"/>
    </source>
</evidence>
<dbReference type="GO" id="GO:0031492">
    <property type="term" value="F:nucleosomal DNA binding"/>
    <property type="evidence" value="ECO:0007669"/>
    <property type="project" value="TreeGrafter"/>
</dbReference>
<accession>A0A3N4IJJ4</accession>
<evidence type="ECO:0000256" key="3">
    <source>
        <dbReference type="ARBA" id="ARBA00020833"/>
    </source>
</evidence>
<evidence type="ECO:0000259" key="8">
    <source>
        <dbReference type="PROSITE" id="PS51504"/>
    </source>
</evidence>
<feature type="non-terminal residue" evidence="9">
    <location>
        <position position="1"/>
    </location>
</feature>
<keyword evidence="10" id="KW-1185">Reference proteome</keyword>
<feature type="non-terminal residue" evidence="9">
    <location>
        <position position="70"/>
    </location>
</feature>
<evidence type="ECO:0000256" key="7">
    <source>
        <dbReference type="RuleBase" id="RU003894"/>
    </source>
</evidence>
<gene>
    <name evidence="9" type="ORF">BJ508DRAFT_195752</name>
</gene>
<protein>
    <recommendedName>
        <fullName evidence="3">Histone H1</fullName>
    </recommendedName>
</protein>
<dbReference type="STRING" id="1160509.A0A3N4IJJ4"/>
<sequence length="70" mass="7974">SYKEMLTKAITELKERNGSSRQAIKKFIQSNFKVKDNFDVQFNQALRRGVEKGEFVQPKGPSGTVKLAKK</sequence>
<dbReference type="InterPro" id="IPR005819">
    <property type="entry name" value="H1/H5"/>
</dbReference>
<dbReference type="PANTHER" id="PTHR11467">
    <property type="entry name" value="HISTONE H1"/>
    <property type="match status" value="1"/>
</dbReference>
<dbReference type="Pfam" id="PF00538">
    <property type="entry name" value="Linker_histone"/>
    <property type="match status" value="1"/>
</dbReference>
<dbReference type="PANTHER" id="PTHR11467:SF36">
    <property type="entry name" value="HISTONE 24-RELATED"/>
    <property type="match status" value="1"/>
</dbReference>
<evidence type="ECO:0000256" key="5">
    <source>
        <dbReference type="ARBA" id="ARBA00023125"/>
    </source>
</evidence>
<dbReference type="InterPro" id="IPR036388">
    <property type="entry name" value="WH-like_DNA-bd_sf"/>
</dbReference>
<dbReference type="EMBL" id="ML119659">
    <property type="protein sequence ID" value="RPA84351.1"/>
    <property type="molecule type" value="Genomic_DNA"/>
</dbReference>
<keyword evidence="6 7" id="KW-0539">Nucleus</keyword>
<reference evidence="9 10" key="1">
    <citation type="journal article" date="2018" name="Nat. Ecol. Evol.">
        <title>Pezizomycetes genomes reveal the molecular basis of ectomycorrhizal truffle lifestyle.</title>
        <authorList>
            <person name="Murat C."/>
            <person name="Payen T."/>
            <person name="Noel B."/>
            <person name="Kuo A."/>
            <person name="Morin E."/>
            <person name="Chen J."/>
            <person name="Kohler A."/>
            <person name="Krizsan K."/>
            <person name="Balestrini R."/>
            <person name="Da Silva C."/>
            <person name="Montanini B."/>
            <person name="Hainaut M."/>
            <person name="Levati E."/>
            <person name="Barry K.W."/>
            <person name="Belfiori B."/>
            <person name="Cichocki N."/>
            <person name="Clum A."/>
            <person name="Dockter R.B."/>
            <person name="Fauchery L."/>
            <person name="Guy J."/>
            <person name="Iotti M."/>
            <person name="Le Tacon F."/>
            <person name="Lindquist E.A."/>
            <person name="Lipzen A."/>
            <person name="Malagnac F."/>
            <person name="Mello A."/>
            <person name="Molinier V."/>
            <person name="Miyauchi S."/>
            <person name="Poulain J."/>
            <person name="Riccioni C."/>
            <person name="Rubini A."/>
            <person name="Sitrit Y."/>
            <person name="Splivallo R."/>
            <person name="Traeger S."/>
            <person name="Wang M."/>
            <person name="Zifcakova L."/>
            <person name="Wipf D."/>
            <person name="Zambonelli A."/>
            <person name="Paolocci F."/>
            <person name="Nowrousian M."/>
            <person name="Ottonello S."/>
            <person name="Baldrian P."/>
            <person name="Spatafora J.W."/>
            <person name="Henrissat B."/>
            <person name="Nagy L.G."/>
            <person name="Aury J.M."/>
            <person name="Wincker P."/>
            <person name="Grigoriev I.V."/>
            <person name="Bonfante P."/>
            <person name="Martin F.M."/>
        </authorList>
    </citation>
    <scope>NUCLEOTIDE SEQUENCE [LARGE SCALE GENOMIC DNA]</scope>
    <source>
        <strain evidence="9 10">RN42</strain>
    </source>
</reference>
<organism evidence="9 10">
    <name type="scientific">Ascobolus immersus RN42</name>
    <dbReference type="NCBI Taxonomy" id="1160509"/>
    <lineage>
        <taxon>Eukaryota</taxon>
        <taxon>Fungi</taxon>
        <taxon>Dikarya</taxon>
        <taxon>Ascomycota</taxon>
        <taxon>Pezizomycotina</taxon>
        <taxon>Pezizomycetes</taxon>
        <taxon>Pezizales</taxon>
        <taxon>Ascobolaceae</taxon>
        <taxon>Ascobolus</taxon>
    </lineage>
</organism>
<dbReference type="SMART" id="SM00526">
    <property type="entry name" value="H15"/>
    <property type="match status" value="1"/>
</dbReference>
<dbReference type="PROSITE" id="PS51504">
    <property type="entry name" value="H15"/>
    <property type="match status" value="1"/>
</dbReference>
<dbReference type="GO" id="GO:0003690">
    <property type="term" value="F:double-stranded DNA binding"/>
    <property type="evidence" value="ECO:0007669"/>
    <property type="project" value="TreeGrafter"/>
</dbReference>
<feature type="domain" description="H15" evidence="8">
    <location>
        <begin position="1"/>
        <end position="69"/>
    </location>
</feature>
<keyword evidence="4 7" id="KW-0158">Chromosome</keyword>
<evidence type="ECO:0000256" key="4">
    <source>
        <dbReference type="ARBA" id="ARBA00022454"/>
    </source>
</evidence>
<dbReference type="GO" id="GO:0006334">
    <property type="term" value="P:nucleosome assembly"/>
    <property type="evidence" value="ECO:0007669"/>
    <property type="project" value="InterPro"/>
</dbReference>
<dbReference type="GO" id="GO:0005634">
    <property type="term" value="C:nucleus"/>
    <property type="evidence" value="ECO:0007669"/>
    <property type="project" value="UniProtKB-SubCell"/>
</dbReference>
<keyword evidence="5 7" id="KW-0238">DNA-binding</keyword>
<dbReference type="Gene3D" id="1.10.10.10">
    <property type="entry name" value="Winged helix-like DNA-binding domain superfamily/Winged helix DNA-binding domain"/>
    <property type="match status" value="1"/>
</dbReference>
<dbReference type="Proteomes" id="UP000275078">
    <property type="component" value="Unassembled WGS sequence"/>
</dbReference>
<evidence type="ECO:0000256" key="2">
    <source>
        <dbReference type="ARBA" id="ARBA00004286"/>
    </source>
</evidence>
<dbReference type="AlphaFoldDB" id="A0A3N4IJJ4"/>
<dbReference type="InterPro" id="IPR005818">
    <property type="entry name" value="Histone_H1/H5_H15"/>
</dbReference>
<evidence type="ECO:0000256" key="1">
    <source>
        <dbReference type="ARBA" id="ARBA00004123"/>
    </source>
</evidence>
<comment type="subcellular location">
    <subcellularLocation>
        <location evidence="2">Chromosome</location>
    </subcellularLocation>
    <subcellularLocation>
        <location evidence="1 7">Nucleus</location>
    </subcellularLocation>
</comment>